<dbReference type="PANTHER" id="PTHR46345">
    <property type="entry name" value="INVERTED FORMIN-2"/>
    <property type="match status" value="1"/>
</dbReference>
<protein>
    <submittedName>
        <fullName evidence="3">Protein diaphanous</fullName>
    </submittedName>
</protein>
<comment type="caution">
    <text evidence="3">The sequence shown here is derived from an EMBL/GenBank/DDBJ whole genome shotgun (WGS) entry which is preliminary data.</text>
</comment>
<sequence length="514" mass="59411">MKKGLKGADEETESKPIGQGAPPPPNKGAPPPPNKGAPPPPNKGAPPPPNATFGKPKIEEGPKKVSNPPKAPMTKLFWEKQSFDNIQNSLWKDIDDDPKFLNEDEFLSWFGKNVRPDQPPPPPEPTDEIEQIYLYPRDKSALFSITTKTIENIQKFHEYLKEMNLEEVEKKGIDNVYSIIQNSTYREKILFYKDDTKLLEPISLFFYQLFSFPFFCERINFLKFQQEFSSKIEDLENSISLVSSTCKTILNSSSLKKFLQIILTLGNYMNGGSNHGGAFGFSIKILGTISDIKSTTQPEMNFIHYLVHIVKESNPEILDIVSEFSFLPLVLAVNSGDLNSSVNEIQTKITEIEQFISVVEIEDETDHIITKLNDFVQQAKEKFNPIQEKFKLMKSDYLNVLEYFSEKRTTTFETLFSFINNFIKKINESIVYFEKIEKEKQAKKNLAEKRRKMKEKLEEKLPEEPINFETLQEQIDSGHLFQIKESSRNRKKFNDTNNLNYQEQKFNYFLDKLK</sequence>
<name>A0A9Q0LIP0_ANAIG</name>
<dbReference type="OMA" id="CDHYGEN"/>
<feature type="domain" description="FH2" evidence="2">
    <location>
        <begin position="63"/>
        <end position="452"/>
    </location>
</feature>
<dbReference type="Gene3D" id="1.20.58.2220">
    <property type="entry name" value="Formin, FH2 domain"/>
    <property type="match status" value="1"/>
</dbReference>
<feature type="compositionally biased region" description="Pro residues" evidence="1">
    <location>
        <begin position="21"/>
        <end position="50"/>
    </location>
</feature>
<dbReference type="InterPro" id="IPR042201">
    <property type="entry name" value="FH2_Formin_sf"/>
</dbReference>
<proteinExistence type="predicted"/>
<evidence type="ECO:0000256" key="1">
    <source>
        <dbReference type="SAM" id="MobiDB-lite"/>
    </source>
</evidence>
<dbReference type="InterPro" id="IPR015425">
    <property type="entry name" value="FH2_Formin"/>
</dbReference>
<evidence type="ECO:0000313" key="3">
    <source>
        <dbReference type="EMBL" id="KAJ5071900.1"/>
    </source>
</evidence>
<accession>A0A9Q0LIP0</accession>
<dbReference type="OrthoDB" id="1104827at2759"/>
<reference evidence="3" key="1">
    <citation type="submission" date="2022-10" db="EMBL/GenBank/DDBJ databases">
        <title>Novel sulphate-reducing endosymbionts in the free-living metamonad Anaeramoeba.</title>
        <authorList>
            <person name="Jerlstrom-Hultqvist J."/>
            <person name="Cepicka I."/>
            <person name="Gallot-Lavallee L."/>
            <person name="Salas-Leiva D."/>
            <person name="Curtis B.A."/>
            <person name="Zahonova K."/>
            <person name="Pipaliya S."/>
            <person name="Dacks J."/>
            <person name="Roger A.J."/>
        </authorList>
    </citation>
    <scope>NUCLEOTIDE SEQUENCE</scope>
    <source>
        <strain evidence="3">BMAN</strain>
    </source>
</reference>
<evidence type="ECO:0000313" key="4">
    <source>
        <dbReference type="Proteomes" id="UP001149090"/>
    </source>
</evidence>
<dbReference type="SUPFAM" id="SSF101447">
    <property type="entry name" value="Formin homology 2 domain (FH2 domain)"/>
    <property type="match status" value="1"/>
</dbReference>
<dbReference type="PROSITE" id="PS51444">
    <property type="entry name" value="FH2"/>
    <property type="match status" value="1"/>
</dbReference>
<dbReference type="Pfam" id="PF02181">
    <property type="entry name" value="FH2"/>
    <property type="match status" value="1"/>
</dbReference>
<organism evidence="3 4">
    <name type="scientific">Anaeramoeba ignava</name>
    <name type="common">Anaerobic marine amoeba</name>
    <dbReference type="NCBI Taxonomy" id="1746090"/>
    <lineage>
        <taxon>Eukaryota</taxon>
        <taxon>Metamonada</taxon>
        <taxon>Anaeramoebidae</taxon>
        <taxon>Anaeramoeba</taxon>
    </lineage>
</organism>
<keyword evidence="4" id="KW-1185">Reference proteome</keyword>
<dbReference type="EMBL" id="JAPDFW010000084">
    <property type="protein sequence ID" value="KAJ5071900.1"/>
    <property type="molecule type" value="Genomic_DNA"/>
</dbReference>
<evidence type="ECO:0000259" key="2">
    <source>
        <dbReference type="PROSITE" id="PS51444"/>
    </source>
</evidence>
<dbReference type="SMART" id="SM00498">
    <property type="entry name" value="FH2"/>
    <property type="match status" value="1"/>
</dbReference>
<dbReference type="Proteomes" id="UP001149090">
    <property type="component" value="Unassembled WGS sequence"/>
</dbReference>
<gene>
    <name evidence="3" type="ORF">M0811_09799</name>
</gene>
<dbReference type="AlphaFoldDB" id="A0A9Q0LIP0"/>
<feature type="region of interest" description="Disordered" evidence="1">
    <location>
        <begin position="1"/>
        <end position="71"/>
    </location>
</feature>
<dbReference type="PANTHER" id="PTHR46345:SF8">
    <property type="entry name" value="FORMIN 3, ISOFORM B"/>
    <property type="match status" value="1"/>
</dbReference>